<evidence type="ECO:0000256" key="1">
    <source>
        <dbReference type="ARBA" id="ARBA00004245"/>
    </source>
</evidence>
<protein>
    <recommendedName>
        <fullName evidence="7">Protein kinase domain-containing protein</fullName>
    </recommendedName>
</protein>
<dbReference type="SMART" id="SM00368">
    <property type="entry name" value="LRR_RI"/>
    <property type="match status" value="14"/>
</dbReference>
<dbReference type="Pfam" id="PF13516">
    <property type="entry name" value="LRR_6"/>
    <property type="match status" value="14"/>
</dbReference>
<comment type="caution">
    <text evidence="8">The sequence shown here is derived from an EMBL/GenBank/DDBJ whole genome shotgun (WGS) entry which is preliminary data.</text>
</comment>
<dbReference type="PROSITE" id="PS50011">
    <property type="entry name" value="PROTEIN_KINASE_DOM"/>
    <property type="match status" value="1"/>
</dbReference>
<dbReference type="Pfam" id="PF07714">
    <property type="entry name" value="PK_Tyr_Ser-Thr"/>
    <property type="match status" value="1"/>
</dbReference>
<feature type="compositionally biased region" description="Basic and acidic residues" evidence="6">
    <location>
        <begin position="334"/>
        <end position="348"/>
    </location>
</feature>
<dbReference type="Gene3D" id="3.80.10.10">
    <property type="entry name" value="Ribonuclease Inhibitor"/>
    <property type="match status" value="5"/>
</dbReference>
<evidence type="ECO:0000259" key="7">
    <source>
        <dbReference type="PROSITE" id="PS50011"/>
    </source>
</evidence>
<name>A0A397V3P4_9GLOM</name>
<keyword evidence="9" id="KW-1185">Reference proteome</keyword>
<keyword evidence="5" id="KW-0206">Cytoskeleton</keyword>
<dbReference type="AlphaFoldDB" id="A0A397V3P4"/>
<keyword evidence="2" id="KW-0963">Cytoplasm</keyword>
<organism evidence="8 9">
    <name type="scientific">Gigaspora rosea</name>
    <dbReference type="NCBI Taxonomy" id="44941"/>
    <lineage>
        <taxon>Eukaryota</taxon>
        <taxon>Fungi</taxon>
        <taxon>Fungi incertae sedis</taxon>
        <taxon>Mucoromycota</taxon>
        <taxon>Glomeromycotina</taxon>
        <taxon>Glomeromycetes</taxon>
        <taxon>Diversisporales</taxon>
        <taxon>Gigasporaceae</taxon>
        <taxon>Gigaspora</taxon>
    </lineage>
</organism>
<dbReference type="SUPFAM" id="SSF56112">
    <property type="entry name" value="Protein kinase-like (PK-like)"/>
    <property type="match status" value="1"/>
</dbReference>
<evidence type="ECO:0000313" key="9">
    <source>
        <dbReference type="Proteomes" id="UP000266673"/>
    </source>
</evidence>
<evidence type="ECO:0000256" key="4">
    <source>
        <dbReference type="ARBA" id="ARBA00022737"/>
    </source>
</evidence>
<gene>
    <name evidence="8" type="ORF">C2G38_2248165</name>
</gene>
<dbReference type="GO" id="GO:0004672">
    <property type="term" value="F:protein kinase activity"/>
    <property type="evidence" value="ECO:0007669"/>
    <property type="project" value="InterPro"/>
</dbReference>
<feature type="compositionally biased region" description="Polar residues" evidence="6">
    <location>
        <begin position="312"/>
        <end position="322"/>
    </location>
</feature>
<dbReference type="Proteomes" id="UP000266673">
    <property type="component" value="Unassembled WGS sequence"/>
</dbReference>
<feature type="region of interest" description="Disordered" evidence="6">
    <location>
        <begin position="311"/>
        <end position="349"/>
    </location>
</feature>
<keyword evidence="4" id="KW-0677">Repeat</keyword>
<dbReference type="PANTHER" id="PTHR24107:SF2">
    <property type="entry name" value="NLR FAMILY CARD DOMAIN CONTAINING 3"/>
    <property type="match status" value="1"/>
</dbReference>
<dbReference type="InterPro" id="IPR001245">
    <property type="entry name" value="Ser-Thr/Tyr_kinase_cat_dom"/>
</dbReference>
<dbReference type="PANTHER" id="PTHR24107">
    <property type="entry name" value="YNEIN REGULATORY COMPLEX SUBUNIT 5"/>
    <property type="match status" value="1"/>
</dbReference>
<comment type="subcellular location">
    <subcellularLocation>
        <location evidence="1">Cytoplasm</location>
        <location evidence="1">Cytoskeleton</location>
    </subcellularLocation>
</comment>
<reference evidence="8 9" key="1">
    <citation type="submission" date="2018-06" db="EMBL/GenBank/DDBJ databases">
        <title>Comparative genomics reveals the genomic features of Rhizophagus irregularis, R. cerebriforme, R. diaphanum and Gigaspora rosea, and their symbiotic lifestyle signature.</title>
        <authorList>
            <person name="Morin E."/>
            <person name="San Clemente H."/>
            <person name="Chen E.C.H."/>
            <person name="De La Providencia I."/>
            <person name="Hainaut M."/>
            <person name="Kuo A."/>
            <person name="Kohler A."/>
            <person name="Murat C."/>
            <person name="Tang N."/>
            <person name="Roy S."/>
            <person name="Loubradou J."/>
            <person name="Henrissat B."/>
            <person name="Grigoriev I.V."/>
            <person name="Corradi N."/>
            <person name="Roux C."/>
            <person name="Martin F.M."/>
        </authorList>
    </citation>
    <scope>NUCLEOTIDE SEQUENCE [LARGE SCALE GENOMIC DNA]</scope>
    <source>
        <strain evidence="8 9">DAOM 194757</strain>
    </source>
</reference>
<sequence length="883" mass="98290">MLHNYIYALNYFNKAKVTGLFIKIMEEWIEKAISDESINYIEYNKFTNGELIDVGGSGTVFRYDWKDCALKIALKCLKVDINLDENIIKEFINELKLLRKVCSHQNIIAFYGVTKDQNGVYNMVLQYANDGNLRDYLRLNFKRLQWTDKLHIAKEIVLGLMFLHNNKIVHRDLHSKNILIHNGQPKIADFGLSKQLNEISITPNSIVRGMPAYIDPQCLFDHKYIRNKKTDIYSFGVILWEISSGKQPFQSLTNEMIIVYIFHKMREKPIAGTPLQYIELYKQCWDQEPANRPDTTLILETLNHLNADEVFNQPTTDEPSSTDSHEIAASSSDTTKRQHESSQDKDLVKGYTNNSKPFFKIFNRFIPTKILNRPIIKRTLSNFTNNESSIDINFTTKDNNNILEENRMKIRKYFNECKYIKVLEFYEEILKNNQHNDKDQESASNWNIFWKFLDSKNVNELTKVIYKNTTTLTSLNLRKNQLGPKGGKALAKALCKNTTLTSLIIYDNKLGPEGGIALAEALCKNTSLTSLSLGRNKFGLMGGKAFSEALCKNTTLTSLVLSKNKLGPEGGEALAEALCKNSTLTSLDLGWNELGSKGGKALAKALCKNNTLTSLKLYDNGLEFEGVKALSEALCKNTTLNLLSLGWNKLGPEGGKILANALCKNTTLTSLDLHDNELGSEGGIALAETLCKNNTLTSLDLCSNDIGLEGGKALVEALFKNTTLTFLDLGGNALGLEGREALAEIVCKNTSLTSLKLSYNQLGPEGGKTLAEALGKNTTLTSLDLYSNQLGPEGGKASMWNELGPEGGKAVAEALCKNTTLTSLDLCWNELGIEGGKALAEAICKNVTLTSLDLCWNEFGTEGEKALTEALNKNTTLTLNLHE</sequence>
<keyword evidence="3" id="KW-0433">Leucine-rich repeat</keyword>
<dbReference type="InterPro" id="IPR011009">
    <property type="entry name" value="Kinase-like_dom_sf"/>
</dbReference>
<proteinExistence type="predicted"/>
<dbReference type="InterPro" id="IPR052410">
    <property type="entry name" value="DRC5"/>
</dbReference>
<dbReference type="Gene3D" id="1.10.510.10">
    <property type="entry name" value="Transferase(Phosphotransferase) domain 1"/>
    <property type="match status" value="1"/>
</dbReference>
<evidence type="ECO:0000313" key="8">
    <source>
        <dbReference type="EMBL" id="RIB14563.1"/>
    </source>
</evidence>
<evidence type="ECO:0000256" key="6">
    <source>
        <dbReference type="SAM" id="MobiDB-lite"/>
    </source>
</evidence>
<dbReference type="GO" id="GO:0005524">
    <property type="term" value="F:ATP binding"/>
    <property type="evidence" value="ECO:0007669"/>
    <property type="project" value="InterPro"/>
</dbReference>
<dbReference type="SUPFAM" id="SSF52047">
    <property type="entry name" value="RNI-like"/>
    <property type="match status" value="2"/>
</dbReference>
<feature type="domain" description="Protein kinase" evidence="7">
    <location>
        <begin position="46"/>
        <end position="311"/>
    </location>
</feature>
<dbReference type="InterPro" id="IPR032675">
    <property type="entry name" value="LRR_dom_sf"/>
</dbReference>
<evidence type="ECO:0000256" key="2">
    <source>
        <dbReference type="ARBA" id="ARBA00022490"/>
    </source>
</evidence>
<dbReference type="GO" id="GO:0005856">
    <property type="term" value="C:cytoskeleton"/>
    <property type="evidence" value="ECO:0007669"/>
    <property type="project" value="UniProtKB-SubCell"/>
</dbReference>
<dbReference type="PRINTS" id="PR00109">
    <property type="entry name" value="TYRKINASE"/>
</dbReference>
<dbReference type="InterPro" id="IPR000719">
    <property type="entry name" value="Prot_kinase_dom"/>
</dbReference>
<accession>A0A397V3P4</accession>
<evidence type="ECO:0000256" key="3">
    <source>
        <dbReference type="ARBA" id="ARBA00022614"/>
    </source>
</evidence>
<dbReference type="STRING" id="44941.A0A397V3P4"/>
<dbReference type="OrthoDB" id="120976at2759"/>
<evidence type="ECO:0000256" key="5">
    <source>
        <dbReference type="ARBA" id="ARBA00023212"/>
    </source>
</evidence>
<dbReference type="InterPro" id="IPR001611">
    <property type="entry name" value="Leu-rich_rpt"/>
</dbReference>
<dbReference type="EMBL" id="QKWP01000819">
    <property type="protein sequence ID" value="RIB14563.1"/>
    <property type="molecule type" value="Genomic_DNA"/>
</dbReference>